<name>A0A0S2JZJ2_9GAMM</name>
<dbReference type="Proteomes" id="UP000061457">
    <property type="component" value="Chromosome I"/>
</dbReference>
<dbReference type="EMBL" id="CP013187">
    <property type="protein sequence ID" value="ALO41425.1"/>
    <property type="molecule type" value="Genomic_DNA"/>
</dbReference>
<reference evidence="2 3" key="1">
    <citation type="submission" date="2015-11" db="EMBL/GenBank/DDBJ databases">
        <authorList>
            <person name="Zhang Y."/>
            <person name="Guo Z."/>
        </authorList>
    </citation>
    <scope>NUCLEOTIDE SEQUENCE [LARGE SCALE GENOMIC DNA]</scope>
    <source>
        <strain evidence="2 3">KCTC 12086</strain>
    </source>
</reference>
<proteinExistence type="predicted"/>
<dbReference type="OrthoDB" id="9807797at2"/>
<organism evidence="2 3">
    <name type="scientific">Pseudoalteromonas phenolica</name>
    <dbReference type="NCBI Taxonomy" id="161398"/>
    <lineage>
        <taxon>Bacteria</taxon>
        <taxon>Pseudomonadati</taxon>
        <taxon>Pseudomonadota</taxon>
        <taxon>Gammaproteobacteria</taxon>
        <taxon>Alteromonadales</taxon>
        <taxon>Pseudoalteromonadaceae</taxon>
        <taxon>Pseudoalteromonas</taxon>
    </lineage>
</organism>
<evidence type="ECO:0000313" key="2">
    <source>
        <dbReference type="EMBL" id="ALO41425.1"/>
    </source>
</evidence>
<keyword evidence="3" id="KW-1185">Reference proteome</keyword>
<evidence type="ECO:0000313" key="3">
    <source>
        <dbReference type="Proteomes" id="UP000061457"/>
    </source>
</evidence>
<dbReference type="InterPro" id="IPR035924">
    <property type="entry name" value="FlaG-like_sf"/>
</dbReference>
<dbReference type="SUPFAM" id="SSF160214">
    <property type="entry name" value="FlaG-like"/>
    <property type="match status" value="1"/>
</dbReference>
<sequence>MNDIQISPSQNLEAEVARVKSNLPESEKLGTSSQEIDKSNSKLSLNNGNEKSNFEFIQEVKENLKKINDFIPVSSTGVSFEFNETDSNPIIKVIDKSNDEVIREIPSEEFREMAKALDEFAEKVSSTGVLFNKTA</sequence>
<dbReference type="PANTHER" id="PTHR37166:SF1">
    <property type="entry name" value="PROTEIN FLAG"/>
    <property type="match status" value="1"/>
</dbReference>
<dbReference type="PANTHER" id="PTHR37166">
    <property type="entry name" value="PROTEIN FLAG"/>
    <property type="match status" value="1"/>
</dbReference>
<dbReference type="InterPro" id="IPR005186">
    <property type="entry name" value="FlaG"/>
</dbReference>
<protein>
    <submittedName>
        <fullName evidence="2">Protein FlaG</fullName>
    </submittedName>
</protein>
<dbReference type="STRING" id="161398.PP2015_907"/>
<accession>A0A0S2JZJ2</accession>
<dbReference type="RefSeq" id="WP_058029165.1">
    <property type="nucleotide sequence ID" value="NZ_CP013187.1"/>
</dbReference>
<dbReference type="KEGG" id="pphe:PP2015_907"/>
<dbReference type="Gene3D" id="3.30.160.170">
    <property type="entry name" value="FlaG-like"/>
    <property type="match status" value="1"/>
</dbReference>
<dbReference type="PATRIC" id="fig|161398.10.peg.923"/>
<feature type="region of interest" description="Disordered" evidence="1">
    <location>
        <begin position="22"/>
        <end position="44"/>
    </location>
</feature>
<gene>
    <name evidence="2" type="ORF">PP2015_907</name>
</gene>
<dbReference type="AlphaFoldDB" id="A0A0S2JZJ2"/>
<evidence type="ECO:0000256" key="1">
    <source>
        <dbReference type="SAM" id="MobiDB-lite"/>
    </source>
</evidence>
<dbReference type="Pfam" id="PF03646">
    <property type="entry name" value="FlaG"/>
    <property type="match status" value="1"/>
</dbReference>